<dbReference type="KEGG" id="gtt:GUITHDRAFT_68453"/>
<dbReference type="HOGENOM" id="CLU_003859_0_1_1"/>
<protein>
    <submittedName>
        <fullName evidence="2 3">Uncharacterized protein</fullName>
    </submittedName>
</protein>
<dbReference type="EnsemblProtists" id="EKX48944">
    <property type="protein sequence ID" value="EKX48944"/>
    <property type="gene ID" value="GUITHDRAFT_68453"/>
</dbReference>
<accession>L1JLC3</accession>
<evidence type="ECO:0000256" key="1">
    <source>
        <dbReference type="SAM" id="MobiDB-lite"/>
    </source>
</evidence>
<gene>
    <name evidence="2" type="ORF">GUITHDRAFT_68453</name>
</gene>
<feature type="non-terminal residue" evidence="2">
    <location>
        <position position="573"/>
    </location>
</feature>
<dbReference type="RefSeq" id="XP_005835924.1">
    <property type="nucleotide sequence ID" value="XM_005835867.1"/>
</dbReference>
<reference evidence="4" key="2">
    <citation type="submission" date="2012-11" db="EMBL/GenBank/DDBJ databases">
        <authorList>
            <person name="Kuo A."/>
            <person name="Curtis B.A."/>
            <person name="Tanifuji G."/>
            <person name="Burki F."/>
            <person name="Gruber A."/>
            <person name="Irimia M."/>
            <person name="Maruyama S."/>
            <person name="Arias M.C."/>
            <person name="Ball S.G."/>
            <person name="Gile G.H."/>
            <person name="Hirakawa Y."/>
            <person name="Hopkins J.F."/>
            <person name="Rensing S.A."/>
            <person name="Schmutz J."/>
            <person name="Symeonidi A."/>
            <person name="Elias M."/>
            <person name="Eveleigh R.J."/>
            <person name="Herman E.K."/>
            <person name="Klute M.J."/>
            <person name="Nakayama T."/>
            <person name="Obornik M."/>
            <person name="Reyes-Prieto A."/>
            <person name="Armbrust E.V."/>
            <person name="Aves S.J."/>
            <person name="Beiko R.G."/>
            <person name="Coutinho P."/>
            <person name="Dacks J.B."/>
            <person name="Durnford D.G."/>
            <person name="Fast N.M."/>
            <person name="Green B.R."/>
            <person name="Grisdale C."/>
            <person name="Hempe F."/>
            <person name="Henrissat B."/>
            <person name="Hoppner M.P."/>
            <person name="Ishida K.-I."/>
            <person name="Kim E."/>
            <person name="Koreny L."/>
            <person name="Kroth P.G."/>
            <person name="Liu Y."/>
            <person name="Malik S.-B."/>
            <person name="Maier U.G."/>
            <person name="McRose D."/>
            <person name="Mock T."/>
            <person name="Neilson J.A."/>
            <person name="Onodera N.T."/>
            <person name="Poole A.M."/>
            <person name="Pritham E.J."/>
            <person name="Richards T.A."/>
            <person name="Rocap G."/>
            <person name="Roy S.W."/>
            <person name="Sarai C."/>
            <person name="Schaack S."/>
            <person name="Shirato S."/>
            <person name="Slamovits C.H."/>
            <person name="Spencer D.F."/>
            <person name="Suzuki S."/>
            <person name="Worden A.Z."/>
            <person name="Zauner S."/>
            <person name="Barry K."/>
            <person name="Bell C."/>
            <person name="Bharti A.K."/>
            <person name="Crow J.A."/>
            <person name="Grimwood J."/>
            <person name="Kramer R."/>
            <person name="Lindquist E."/>
            <person name="Lucas S."/>
            <person name="Salamov A."/>
            <person name="McFadden G.I."/>
            <person name="Lane C.E."/>
            <person name="Keeling P.J."/>
            <person name="Gray M.W."/>
            <person name="Grigoriev I.V."/>
            <person name="Archibald J.M."/>
        </authorList>
    </citation>
    <scope>NUCLEOTIDE SEQUENCE</scope>
    <source>
        <strain evidence="4">CCMP2712</strain>
    </source>
</reference>
<reference evidence="3" key="3">
    <citation type="submission" date="2016-03" db="UniProtKB">
        <authorList>
            <consortium name="EnsemblProtists"/>
        </authorList>
    </citation>
    <scope>IDENTIFICATION</scope>
</reference>
<dbReference type="GeneID" id="17305537"/>
<dbReference type="Proteomes" id="UP000011087">
    <property type="component" value="Unassembled WGS sequence"/>
</dbReference>
<sequence length="573" mass="65029">MNKTQDEELSESSASDEESQDEEPGRDRGNRLADITGEDFNFTWSSDHVLLCALISFYGKCSLHPAEPESWIRSTPLQVLIFECISSGVLDFDYAPVLTYVSHRGTSKRIWLNLSQEAQSALDDLQENNVIRVLKMYTEDHKPSSCFQVSPIGIRMLKNVPASLFDELKHVVYVPDKQNSFKDKLQIEWRAEVGKFALNSLKTGFSRYSAITDIEDVSYVSSPFIPNYLRRSKEPLTSNLNRAVEAFRGKTNIMDADLMEAISLGNVRITLQEWIPFGENSLTYISTNIGVKDRCQFARFSSQKLTDFTGNNMSTDTGLTDVKILDFSEQKFLNVEAEIKYPEEEGIVQVEFFGIHVSARGHILFGLEIESIMTRMKDDISIDLLSRTIVDIMQDSSTIIESILTENQKDLLFSLFQQSLHLRPKYNCFLAQKIDPLFLSFSQYMDGGDHENEIAQLIGSVRSGHDLAKQHFLFVGSTGILLVGEQAHEYDSFLVPYCSLQSLQLITGVLFECFNHLNSLIDEGLRLLQELESNPYNVARIQFVMTHSFKELHKLDLVLKHISDSIKEAAMPP</sequence>
<name>L1JLC3_GUITC</name>
<evidence type="ECO:0000313" key="3">
    <source>
        <dbReference type="EnsemblProtists" id="EKX48944"/>
    </source>
</evidence>
<proteinExistence type="predicted"/>
<dbReference type="PaxDb" id="55529-EKX48944"/>
<feature type="compositionally biased region" description="Acidic residues" evidence="1">
    <location>
        <begin position="7"/>
        <end position="22"/>
    </location>
</feature>
<dbReference type="STRING" id="905079.L1JLC3"/>
<keyword evidence="4" id="KW-1185">Reference proteome</keyword>
<reference evidence="2 4" key="1">
    <citation type="journal article" date="2012" name="Nature">
        <title>Algal genomes reveal evolutionary mosaicism and the fate of nucleomorphs.</title>
        <authorList>
            <consortium name="DOE Joint Genome Institute"/>
            <person name="Curtis B.A."/>
            <person name="Tanifuji G."/>
            <person name="Burki F."/>
            <person name="Gruber A."/>
            <person name="Irimia M."/>
            <person name="Maruyama S."/>
            <person name="Arias M.C."/>
            <person name="Ball S.G."/>
            <person name="Gile G.H."/>
            <person name="Hirakawa Y."/>
            <person name="Hopkins J.F."/>
            <person name="Kuo A."/>
            <person name="Rensing S.A."/>
            <person name="Schmutz J."/>
            <person name="Symeonidi A."/>
            <person name="Elias M."/>
            <person name="Eveleigh R.J."/>
            <person name="Herman E.K."/>
            <person name="Klute M.J."/>
            <person name="Nakayama T."/>
            <person name="Obornik M."/>
            <person name="Reyes-Prieto A."/>
            <person name="Armbrust E.V."/>
            <person name="Aves S.J."/>
            <person name="Beiko R.G."/>
            <person name="Coutinho P."/>
            <person name="Dacks J.B."/>
            <person name="Durnford D.G."/>
            <person name="Fast N.M."/>
            <person name="Green B.R."/>
            <person name="Grisdale C.J."/>
            <person name="Hempel F."/>
            <person name="Henrissat B."/>
            <person name="Hoppner M.P."/>
            <person name="Ishida K."/>
            <person name="Kim E."/>
            <person name="Koreny L."/>
            <person name="Kroth P.G."/>
            <person name="Liu Y."/>
            <person name="Malik S.B."/>
            <person name="Maier U.G."/>
            <person name="McRose D."/>
            <person name="Mock T."/>
            <person name="Neilson J.A."/>
            <person name="Onodera N.T."/>
            <person name="Poole A.M."/>
            <person name="Pritham E.J."/>
            <person name="Richards T.A."/>
            <person name="Rocap G."/>
            <person name="Roy S.W."/>
            <person name="Sarai C."/>
            <person name="Schaack S."/>
            <person name="Shirato S."/>
            <person name="Slamovits C.H."/>
            <person name="Spencer D.F."/>
            <person name="Suzuki S."/>
            <person name="Worden A.Z."/>
            <person name="Zauner S."/>
            <person name="Barry K."/>
            <person name="Bell C."/>
            <person name="Bharti A.K."/>
            <person name="Crow J.A."/>
            <person name="Grimwood J."/>
            <person name="Kramer R."/>
            <person name="Lindquist E."/>
            <person name="Lucas S."/>
            <person name="Salamov A."/>
            <person name="McFadden G.I."/>
            <person name="Lane C.E."/>
            <person name="Keeling P.J."/>
            <person name="Gray M.W."/>
            <person name="Grigoriev I.V."/>
            <person name="Archibald J.M."/>
        </authorList>
    </citation>
    <scope>NUCLEOTIDE SEQUENCE</scope>
    <source>
        <strain evidence="2 4">CCMP2712</strain>
    </source>
</reference>
<dbReference type="EMBL" id="JH992984">
    <property type="protein sequence ID" value="EKX48944.1"/>
    <property type="molecule type" value="Genomic_DNA"/>
</dbReference>
<organism evidence="2">
    <name type="scientific">Guillardia theta (strain CCMP2712)</name>
    <name type="common">Cryptophyte</name>
    <dbReference type="NCBI Taxonomy" id="905079"/>
    <lineage>
        <taxon>Eukaryota</taxon>
        <taxon>Cryptophyceae</taxon>
        <taxon>Pyrenomonadales</taxon>
        <taxon>Geminigeraceae</taxon>
        <taxon>Guillardia</taxon>
    </lineage>
</organism>
<evidence type="ECO:0000313" key="2">
    <source>
        <dbReference type="EMBL" id="EKX48944.1"/>
    </source>
</evidence>
<evidence type="ECO:0000313" key="4">
    <source>
        <dbReference type="Proteomes" id="UP000011087"/>
    </source>
</evidence>
<dbReference type="eggNOG" id="ENOG502REVD">
    <property type="taxonomic scope" value="Eukaryota"/>
</dbReference>
<feature type="region of interest" description="Disordered" evidence="1">
    <location>
        <begin position="1"/>
        <end position="32"/>
    </location>
</feature>
<dbReference type="AlphaFoldDB" id="L1JLC3"/>